<sequence length="143" mass="15964">MGKKIWQTKTTRNLIFGILAGLIAYMIIGKLGLYLLHIGWADYATHSKDKSYTLGMLLSRLFIGLVASITASITTTKIANDNGKSAWFVGAVVFCVGSYIHFLTTVWGDYPSWYHFAYVLPIIPITGLSNYLLAKENRFNSEC</sequence>
<keyword evidence="1" id="KW-1133">Transmembrane helix</keyword>
<protein>
    <submittedName>
        <fullName evidence="2">Uncharacterized protein</fullName>
    </submittedName>
</protein>
<keyword evidence="1" id="KW-0812">Transmembrane</keyword>
<evidence type="ECO:0000313" key="3">
    <source>
        <dbReference type="Proteomes" id="UP000436006"/>
    </source>
</evidence>
<feature type="transmembrane region" description="Helical" evidence="1">
    <location>
        <begin position="86"/>
        <end position="107"/>
    </location>
</feature>
<dbReference type="AlphaFoldDB" id="A0A7K1SR31"/>
<proteinExistence type="predicted"/>
<evidence type="ECO:0000313" key="2">
    <source>
        <dbReference type="EMBL" id="MVM36239.1"/>
    </source>
</evidence>
<feature type="transmembrane region" description="Helical" evidence="1">
    <location>
        <begin position="113"/>
        <end position="133"/>
    </location>
</feature>
<dbReference type="EMBL" id="WPIN01000034">
    <property type="protein sequence ID" value="MVM36239.1"/>
    <property type="molecule type" value="Genomic_DNA"/>
</dbReference>
<keyword evidence="3" id="KW-1185">Reference proteome</keyword>
<evidence type="ECO:0000256" key="1">
    <source>
        <dbReference type="SAM" id="Phobius"/>
    </source>
</evidence>
<dbReference type="RefSeq" id="WP_157591036.1">
    <property type="nucleotide sequence ID" value="NZ_WPIN01000034.1"/>
</dbReference>
<reference evidence="2 3" key="1">
    <citation type="submission" date="2019-12" db="EMBL/GenBank/DDBJ databases">
        <title>Spirosoma sp. HMF4905 genome sequencing and assembly.</title>
        <authorList>
            <person name="Kang H."/>
            <person name="Cha I."/>
            <person name="Kim H."/>
            <person name="Joh K."/>
        </authorList>
    </citation>
    <scope>NUCLEOTIDE SEQUENCE [LARGE SCALE GENOMIC DNA]</scope>
    <source>
        <strain evidence="2 3">HMF4905</strain>
    </source>
</reference>
<feature type="transmembrane region" description="Helical" evidence="1">
    <location>
        <begin position="52"/>
        <end position="74"/>
    </location>
</feature>
<keyword evidence="1" id="KW-0472">Membrane</keyword>
<accession>A0A7K1SR31</accession>
<comment type="caution">
    <text evidence="2">The sequence shown here is derived from an EMBL/GenBank/DDBJ whole genome shotgun (WGS) entry which is preliminary data.</text>
</comment>
<feature type="transmembrane region" description="Helical" evidence="1">
    <location>
        <begin position="14"/>
        <end position="40"/>
    </location>
</feature>
<name>A0A7K1SR31_9BACT</name>
<gene>
    <name evidence="2" type="ORF">GO755_39885</name>
</gene>
<organism evidence="2 3">
    <name type="scientific">Spirosoma arboris</name>
    <dbReference type="NCBI Taxonomy" id="2682092"/>
    <lineage>
        <taxon>Bacteria</taxon>
        <taxon>Pseudomonadati</taxon>
        <taxon>Bacteroidota</taxon>
        <taxon>Cytophagia</taxon>
        <taxon>Cytophagales</taxon>
        <taxon>Cytophagaceae</taxon>
        <taxon>Spirosoma</taxon>
    </lineage>
</organism>
<dbReference type="Proteomes" id="UP000436006">
    <property type="component" value="Unassembled WGS sequence"/>
</dbReference>